<dbReference type="OrthoDB" id="8064578at2759"/>
<reference evidence="2" key="1">
    <citation type="submission" date="2020-08" db="EMBL/GenBank/DDBJ databases">
        <title>Multicomponent nature underlies the extraordinary mechanical properties of spider dragline silk.</title>
        <authorList>
            <person name="Kono N."/>
            <person name="Nakamura H."/>
            <person name="Mori M."/>
            <person name="Yoshida Y."/>
            <person name="Ohtoshi R."/>
            <person name="Malay A.D."/>
            <person name="Moran D.A.P."/>
            <person name="Tomita M."/>
            <person name="Numata K."/>
            <person name="Arakawa K."/>
        </authorList>
    </citation>
    <scope>NUCLEOTIDE SEQUENCE</scope>
</reference>
<keyword evidence="3" id="KW-1185">Reference proteome</keyword>
<feature type="compositionally biased region" description="Basic residues" evidence="1">
    <location>
        <begin position="55"/>
        <end position="65"/>
    </location>
</feature>
<evidence type="ECO:0000313" key="3">
    <source>
        <dbReference type="Proteomes" id="UP000887013"/>
    </source>
</evidence>
<organism evidence="2 3">
    <name type="scientific">Nephila pilipes</name>
    <name type="common">Giant wood spider</name>
    <name type="synonym">Nephila maculata</name>
    <dbReference type="NCBI Taxonomy" id="299642"/>
    <lineage>
        <taxon>Eukaryota</taxon>
        <taxon>Metazoa</taxon>
        <taxon>Ecdysozoa</taxon>
        <taxon>Arthropoda</taxon>
        <taxon>Chelicerata</taxon>
        <taxon>Arachnida</taxon>
        <taxon>Araneae</taxon>
        <taxon>Araneomorphae</taxon>
        <taxon>Entelegynae</taxon>
        <taxon>Araneoidea</taxon>
        <taxon>Nephilidae</taxon>
        <taxon>Nephila</taxon>
    </lineage>
</organism>
<evidence type="ECO:0000313" key="2">
    <source>
        <dbReference type="EMBL" id="GFT27350.1"/>
    </source>
</evidence>
<feature type="compositionally biased region" description="Polar residues" evidence="1">
    <location>
        <begin position="24"/>
        <end position="34"/>
    </location>
</feature>
<comment type="caution">
    <text evidence="2">The sequence shown here is derived from an EMBL/GenBank/DDBJ whole genome shotgun (WGS) entry which is preliminary data.</text>
</comment>
<gene>
    <name evidence="2" type="ORF">NPIL_312191</name>
</gene>
<feature type="region of interest" description="Disordered" evidence="1">
    <location>
        <begin position="1"/>
        <end position="72"/>
    </location>
</feature>
<protein>
    <submittedName>
        <fullName evidence="2">Uncharacterized protein</fullName>
    </submittedName>
</protein>
<accession>A0A8X6NR35</accession>
<sequence length="101" mass="11579">MKNSTLSEDTSTDLDDITKREATPSDSQTETEVSNIFDITPPERSGYHQAFGRPRILRTSKRGRPRKEYGQVSRRTNCFETFPSIKEALARPNKVAWKNTM</sequence>
<dbReference type="Proteomes" id="UP000887013">
    <property type="component" value="Unassembled WGS sequence"/>
</dbReference>
<dbReference type="AlphaFoldDB" id="A0A8X6NR35"/>
<dbReference type="EMBL" id="BMAW01060662">
    <property type="protein sequence ID" value="GFT27350.1"/>
    <property type="molecule type" value="Genomic_DNA"/>
</dbReference>
<name>A0A8X6NR35_NEPPI</name>
<evidence type="ECO:0000256" key="1">
    <source>
        <dbReference type="SAM" id="MobiDB-lite"/>
    </source>
</evidence>
<proteinExistence type="predicted"/>